<comment type="similarity">
    <text evidence="1 9">Belongs to the ABC transporter superfamily.</text>
</comment>
<evidence type="ECO:0000256" key="8">
    <source>
        <dbReference type="ARBA" id="ARBA00023306"/>
    </source>
</evidence>
<accession>A0A2H0XC67</accession>
<evidence type="ECO:0000256" key="9">
    <source>
        <dbReference type="RuleBase" id="RU365094"/>
    </source>
</evidence>
<dbReference type="Gene3D" id="3.40.50.300">
    <property type="entry name" value="P-loop containing nucleotide triphosphate hydrolases"/>
    <property type="match status" value="1"/>
</dbReference>
<dbReference type="GO" id="GO:0005886">
    <property type="term" value="C:plasma membrane"/>
    <property type="evidence" value="ECO:0007669"/>
    <property type="project" value="UniProtKB-SubCell"/>
</dbReference>
<comment type="caution">
    <text evidence="11">The sequence shown here is derived from an EMBL/GenBank/DDBJ whole genome shotgun (WGS) entry which is preliminary data.</text>
</comment>
<dbReference type="PROSITE" id="PS50893">
    <property type="entry name" value="ABC_TRANSPORTER_2"/>
    <property type="match status" value="1"/>
</dbReference>
<name>A0A2H0XC67_UNCKA</name>
<dbReference type="InterPro" id="IPR005286">
    <property type="entry name" value="Cell_div_FtsE"/>
</dbReference>
<dbReference type="PANTHER" id="PTHR24220">
    <property type="entry name" value="IMPORT ATP-BINDING PROTEIN"/>
    <property type="match status" value="1"/>
</dbReference>
<keyword evidence="7 9" id="KW-0472">Membrane</keyword>
<dbReference type="SMART" id="SM00382">
    <property type="entry name" value="AAA"/>
    <property type="match status" value="1"/>
</dbReference>
<dbReference type="NCBIfam" id="TIGR02673">
    <property type="entry name" value="FtsE"/>
    <property type="match status" value="1"/>
</dbReference>
<dbReference type="GO" id="GO:0005524">
    <property type="term" value="F:ATP binding"/>
    <property type="evidence" value="ECO:0007669"/>
    <property type="project" value="UniProtKB-UniRule"/>
</dbReference>
<gene>
    <name evidence="9 11" type="primary">ftsE</name>
    <name evidence="11" type="ORF">COT50_01665</name>
</gene>
<dbReference type="InterPro" id="IPR015854">
    <property type="entry name" value="ABC_transpr_LolD-like"/>
</dbReference>
<feature type="domain" description="ABC transporter" evidence="10">
    <location>
        <begin position="2"/>
        <end position="229"/>
    </location>
</feature>
<keyword evidence="4 9" id="KW-0132">Cell division</keyword>
<keyword evidence="6 9" id="KW-0067">ATP-binding</keyword>
<dbReference type="AlphaFoldDB" id="A0A2H0XC67"/>
<evidence type="ECO:0000256" key="7">
    <source>
        <dbReference type="ARBA" id="ARBA00023136"/>
    </source>
</evidence>
<evidence type="ECO:0000256" key="4">
    <source>
        <dbReference type="ARBA" id="ARBA00022618"/>
    </source>
</evidence>
<organism evidence="11 12">
    <name type="scientific">candidate division WWE3 bacterium CG08_land_8_20_14_0_20_41_10</name>
    <dbReference type="NCBI Taxonomy" id="1975085"/>
    <lineage>
        <taxon>Bacteria</taxon>
        <taxon>Katanobacteria</taxon>
    </lineage>
</organism>
<evidence type="ECO:0000256" key="3">
    <source>
        <dbReference type="ARBA" id="ARBA00022475"/>
    </source>
</evidence>
<comment type="subcellular location">
    <subcellularLocation>
        <location evidence="9">Cell membrane</location>
        <topology evidence="9">Peripheral membrane protein</topology>
        <orientation evidence="9">Cytoplasmic side</orientation>
    </subcellularLocation>
</comment>
<protein>
    <recommendedName>
        <fullName evidence="2 9">Cell division ATP-binding protein FtsE</fullName>
    </recommendedName>
</protein>
<dbReference type="InterPro" id="IPR003439">
    <property type="entry name" value="ABC_transporter-like_ATP-bd"/>
</dbReference>
<dbReference type="PANTHER" id="PTHR24220:SF470">
    <property type="entry name" value="CELL DIVISION ATP-BINDING PROTEIN FTSE"/>
    <property type="match status" value="1"/>
</dbReference>
<dbReference type="Pfam" id="PF00005">
    <property type="entry name" value="ABC_tran"/>
    <property type="match status" value="1"/>
</dbReference>
<keyword evidence="8 9" id="KW-0131">Cell cycle</keyword>
<dbReference type="InterPro" id="IPR017871">
    <property type="entry name" value="ABC_transporter-like_CS"/>
</dbReference>
<dbReference type="InterPro" id="IPR003593">
    <property type="entry name" value="AAA+_ATPase"/>
</dbReference>
<dbReference type="GO" id="GO:0016887">
    <property type="term" value="F:ATP hydrolysis activity"/>
    <property type="evidence" value="ECO:0007669"/>
    <property type="project" value="InterPro"/>
</dbReference>
<evidence type="ECO:0000313" key="11">
    <source>
        <dbReference type="EMBL" id="PIS22502.1"/>
    </source>
</evidence>
<dbReference type="GO" id="GO:0051301">
    <property type="term" value="P:cell division"/>
    <property type="evidence" value="ECO:0007669"/>
    <property type="project" value="UniProtKB-UniRule"/>
</dbReference>
<sequence>MVSFQNVTKEYDNGFKCLEDVSFTINRGEFVFLVGRSGAGKSSIVKLLIREQTPSSGSVVFDGVDIAAIPHKEIHTMRRRIGVVFQDFKVLASKNVFDNVAIALEVTDTPKSQIKEVVDNVLTLVGLLDKSQRFPAELSGGELQRVVIARALAHEPDLLVADEPTGNIDPVSSAQIIEVFEKVNKMGAAVLMATHDDRVVDKLKKRVVRLEGGKVVSDVQEGKYAQSTK</sequence>
<keyword evidence="5 9" id="KW-0547">Nucleotide-binding</keyword>
<dbReference type="InterPro" id="IPR027417">
    <property type="entry name" value="P-loop_NTPase"/>
</dbReference>
<dbReference type="PROSITE" id="PS00211">
    <property type="entry name" value="ABC_TRANSPORTER_1"/>
    <property type="match status" value="1"/>
</dbReference>
<keyword evidence="3 9" id="KW-1003">Cell membrane</keyword>
<dbReference type="Proteomes" id="UP000231252">
    <property type="component" value="Unassembled WGS sequence"/>
</dbReference>
<evidence type="ECO:0000256" key="1">
    <source>
        <dbReference type="ARBA" id="ARBA00005417"/>
    </source>
</evidence>
<dbReference type="FunFam" id="3.40.50.300:FF:000056">
    <property type="entry name" value="Cell division ATP-binding protein FtsE"/>
    <property type="match status" value="1"/>
</dbReference>
<comment type="subunit">
    <text evidence="9">Homodimer. Forms a membrane-associated complex with FtsX.</text>
</comment>
<dbReference type="GO" id="GO:0022857">
    <property type="term" value="F:transmembrane transporter activity"/>
    <property type="evidence" value="ECO:0007669"/>
    <property type="project" value="TreeGrafter"/>
</dbReference>
<evidence type="ECO:0000256" key="5">
    <source>
        <dbReference type="ARBA" id="ARBA00022741"/>
    </source>
</evidence>
<evidence type="ECO:0000259" key="10">
    <source>
        <dbReference type="PROSITE" id="PS50893"/>
    </source>
</evidence>
<evidence type="ECO:0000313" key="12">
    <source>
        <dbReference type="Proteomes" id="UP000231252"/>
    </source>
</evidence>
<evidence type="ECO:0000256" key="2">
    <source>
        <dbReference type="ARBA" id="ARBA00020019"/>
    </source>
</evidence>
<proteinExistence type="inferred from homology"/>
<dbReference type="EMBL" id="PEYU01000029">
    <property type="protein sequence ID" value="PIS22502.1"/>
    <property type="molecule type" value="Genomic_DNA"/>
</dbReference>
<dbReference type="SUPFAM" id="SSF52540">
    <property type="entry name" value="P-loop containing nucleoside triphosphate hydrolases"/>
    <property type="match status" value="1"/>
</dbReference>
<evidence type="ECO:0000256" key="6">
    <source>
        <dbReference type="ARBA" id="ARBA00022840"/>
    </source>
</evidence>
<reference evidence="12" key="1">
    <citation type="submission" date="2017-09" db="EMBL/GenBank/DDBJ databases">
        <title>Depth-based differentiation of microbial function through sediment-hosted aquifers and enrichment of novel symbionts in the deep terrestrial subsurface.</title>
        <authorList>
            <person name="Probst A.J."/>
            <person name="Ladd B."/>
            <person name="Jarett J.K."/>
            <person name="Geller-Mcgrath D.E."/>
            <person name="Sieber C.M.K."/>
            <person name="Emerson J.B."/>
            <person name="Anantharaman K."/>
            <person name="Thomas B.C."/>
            <person name="Malmstrom R."/>
            <person name="Stieglmeier M."/>
            <person name="Klingl A."/>
            <person name="Woyke T."/>
            <person name="Ryan C.M."/>
            <person name="Banfield J.F."/>
        </authorList>
    </citation>
    <scope>NUCLEOTIDE SEQUENCE [LARGE SCALE GENOMIC DNA]</scope>
</reference>
<comment type="function">
    <text evidence="9">Part of the ABC transporter FtsEX involved in cellular division.</text>
</comment>